<reference evidence="1 2" key="1">
    <citation type="submission" date="2024-02" db="EMBL/GenBank/DDBJ databases">
        <authorList>
            <person name="Chen Y."/>
            <person name="Shah S."/>
            <person name="Dougan E. K."/>
            <person name="Thang M."/>
            <person name="Chan C."/>
        </authorList>
    </citation>
    <scope>NUCLEOTIDE SEQUENCE [LARGE SCALE GENOMIC DNA]</scope>
</reference>
<evidence type="ECO:0000313" key="1">
    <source>
        <dbReference type="EMBL" id="CAK9086687.1"/>
    </source>
</evidence>
<accession>A0ABP0QEL6</accession>
<gene>
    <name evidence="1" type="ORF">CCMP2556_LOCUS41980</name>
</gene>
<evidence type="ECO:0000313" key="2">
    <source>
        <dbReference type="Proteomes" id="UP001642484"/>
    </source>
</evidence>
<sequence>MRMMQAEEKARVRAETAKGLQIYIYIYTSGLSDVFCTVCSVSTSHLSLNYFHYQKAKMYNFPALKASVVGDPLRVLPTEEDISTQKSFTISPSEDLPPKLAQYATRIQCLWEVAKMVASWVVGRPVPDFSPGFETATRGQSQNLMWKWIRFMLMRKQRACTLCSTAGILHVANFPNILPQPGSNLCS</sequence>
<dbReference type="Proteomes" id="UP001642484">
    <property type="component" value="Unassembled WGS sequence"/>
</dbReference>
<organism evidence="1 2">
    <name type="scientific">Durusdinium trenchii</name>
    <dbReference type="NCBI Taxonomy" id="1381693"/>
    <lineage>
        <taxon>Eukaryota</taxon>
        <taxon>Sar</taxon>
        <taxon>Alveolata</taxon>
        <taxon>Dinophyceae</taxon>
        <taxon>Suessiales</taxon>
        <taxon>Symbiodiniaceae</taxon>
        <taxon>Durusdinium</taxon>
    </lineage>
</organism>
<comment type="caution">
    <text evidence="1">The sequence shown here is derived from an EMBL/GenBank/DDBJ whole genome shotgun (WGS) entry which is preliminary data.</text>
</comment>
<proteinExistence type="predicted"/>
<protein>
    <submittedName>
        <fullName evidence="1">Uncharacterized protein</fullName>
    </submittedName>
</protein>
<dbReference type="EMBL" id="CAXAMN010024439">
    <property type="protein sequence ID" value="CAK9086687.1"/>
    <property type="molecule type" value="Genomic_DNA"/>
</dbReference>
<keyword evidence="2" id="KW-1185">Reference proteome</keyword>
<name>A0ABP0QEL6_9DINO</name>